<dbReference type="Proteomes" id="UP000623967">
    <property type="component" value="Unassembled WGS sequence"/>
</dbReference>
<protein>
    <submittedName>
        <fullName evidence="1">Uncharacterized protein</fullName>
    </submittedName>
</protein>
<keyword evidence="2" id="KW-1185">Reference proteome</keyword>
<proteinExistence type="predicted"/>
<dbReference type="EMBL" id="JAESWB010000168">
    <property type="protein sequence ID" value="MBL4952944.1"/>
    <property type="molecule type" value="Genomic_DNA"/>
</dbReference>
<organism evidence="1 2">
    <name type="scientific">Neobacillus paridis</name>
    <dbReference type="NCBI Taxonomy" id="2803862"/>
    <lineage>
        <taxon>Bacteria</taxon>
        <taxon>Bacillati</taxon>
        <taxon>Bacillota</taxon>
        <taxon>Bacilli</taxon>
        <taxon>Bacillales</taxon>
        <taxon>Bacillaceae</taxon>
        <taxon>Neobacillus</taxon>
    </lineage>
</organism>
<sequence>MTRQQWMKDKPIQGKLYHFIDYKKKQPFFQQPIRIFIDDPVIKSYFMIKNLVYRDKQILVLKTEEDPSTIVLVEAIIEDGQLLYLSMLPEMIMKDLCSLLEELI</sequence>
<evidence type="ECO:0000313" key="2">
    <source>
        <dbReference type="Proteomes" id="UP000623967"/>
    </source>
</evidence>
<comment type="caution">
    <text evidence="1">The sequence shown here is derived from an EMBL/GenBank/DDBJ whole genome shotgun (WGS) entry which is preliminary data.</text>
</comment>
<reference evidence="1 2" key="1">
    <citation type="submission" date="2021-01" db="EMBL/GenBank/DDBJ databases">
        <title>Genome public.</title>
        <authorList>
            <person name="Liu C."/>
            <person name="Sun Q."/>
        </authorList>
    </citation>
    <scope>NUCLEOTIDE SEQUENCE [LARGE SCALE GENOMIC DNA]</scope>
    <source>
        <strain evidence="1 2">YIM B02564</strain>
    </source>
</reference>
<evidence type="ECO:0000313" key="1">
    <source>
        <dbReference type="EMBL" id="MBL4952944.1"/>
    </source>
</evidence>
<name>A0ABS1TNN1_9BACI</name>
<gene>
    <name evidence="1" type="ORF">JK635_12045</name>
</gene>
<accession>A0ABS1TNN1</accession>